<keyword evidence="1" id="KW-0813">Transport</keyword>
<dbReference type="PANTHER" id="PTHR30176:SF3">
    <property type="entry name" value="FERREDOXIN-TYPE PROTEIN NAPH"/>
    <property type="match status" value="1"/>
</dbReference>
<dbReference type="Pfam" id="PF11614">
    <property type="entry name" value="FixG_C"/>
    <property type="match status" value="1"/>
</dbReference>
<dbReference type="GO" id="GO:0005886">
    <property type="term" value="C:plasma membrane"/>
    <property type="evidence" value="ECO:0007669"/>
    <property type="project" value="TreeGrafter"/>
</dbReference>
<dbReference type="InterPro" id="IPR013783">
    <property type="entry name" value="Ig-like_fold"/>
</dbReference>
<dbReference type="PANTHER" id="PTHR30176">
    <property type="entry name" value="FERREDOXIN-TYPE PROTEIN NAPH"/>
    <property type="match status" value="1"/>
</dbReference>
<dbReference type="SUPFAM" id="SSF54862">
    <property type="entry name" value="4Fe-4S ferredoxins"/>
    <property type="match status" value="1"/>
</dbReference>
<dbReference type="InterPro" id="IPR014116">
    <property type="entry name" value="Cyt_c_oxidase_cbb3_FixG"/>
</dbReference>
<evidence type="ECO:0000259" key="8">
    <source>
        <dbReference type="PROSITE" id="PS51379"/>
    </source>
</evidence>
<evidence type="ECO:0000313" key="10">
    <source>
        <dbReference type="Proteomes" id="UP000516305"/>
    </source>
</evidence>
<dbReference type="PROSITE" id="PS51379">
    <property type="entry name" value="4FE4S_FER_2"/>
    <property type="match status" value="1"/>
</dbReference>
<keyword evidence="7" id="KW-1133">Transmembrane helix</keyword>
<feature type="transmembrane region" description="Helical" evidence="7">
    <location>
        <begin position="333"/>
        <end position="350"/>
    </location>
</feature>
<dbReference type="KEGG" id="chyd:H4K34_06865"/>
<keyword evidence="6" id="KW-0411">Iron-sulfur</keyword>
<dbReference type="Proteomes" id="UP000516305">
    <property type="component" value="Chromosome"/>
</dbReference>
<reference evidence="9 10" key="1">
    <citation type="submission" date="2020-08" db="EMBL/GenBank/DDBJ databases">
        <title>Croceimicrobium hydrocarbonivorans gen. nov., sp. nov., a novel marine bacterium isolated from a bacterial consortium that degrades polyethylene terephthalate.</title>
        <authorList>
            <person name="Liu R."/>
        </authorList>
    </citation>
    <scope>NUCLEOTIDE SEQUENCE [LARGE SCALE GENOMIC DNA]</scope>
    <source>
        <strain evidence="9 10">A20-9</strain>
    </source>
</reference>
<protein>
    <submittedName>
        <fullName evidence="9">Cytochrome c oxidase accessory protein CcoG</fullName>
    </submittedName>
</protein>
<keyword evidence="2" id="KW-0004">4Fe-4S</keyword>
<keyword evidence="5" id="KW-0408">Iron</keyword>
<accession>A0A7H0VJX5</accession>
<dbReference type="InterPro" id="IPR017900">
    <property type="entry name" value="4Fe4S_Fe_S_CS"/>
</dbReference>
<feature type="transmembrane region" description="Helical" evidence="7">
    <location>
        <begin position="155"/>
        <end position="173"/>
    </location>
</feature>
<dbReference type="InterPro" id="IPR017896">
    <property type="entry name" value="4Fe4S_Fe-S-bd"/>
</dbReference>
<dbReference type="AlphaFoldDB" id="A0A7H0VJX5"/>
<evidence type="ECO:0000256" key="3">
    <source>
        <dbReference type="ARBA" id="ARBA00022723"/>
    </source>
</evidence>
<organism evidence="9 10">
    <name type="scientific">Croceimicrobium hydrocarbonivorans</name>
    <dbReference type="NCBI Taxonomy" id="2761580"/>
    <lineage>
        <taxon>Bacteria</taxon>
        <taxon>Pseudomonadati</taxon>
        <taxon>Bacteroidota</taxon>
        <taxon>Flavobacteriia</taxon>
        <taxon>Flavobacteriales</taxon>
        <taxon>Owenweeksiaceae</taxon>
        <taxon>Croceimicrobium</taxon>
    </lineage>
</organism>
<evidence type="ECO:0000256" key="2">
    <source>
        <dbReference type="ARBA" id="ARBA00022485"/>
    </source>
</evidence>
<dbReference type="PROSITE" id="PS00198">
    <property type="entry name" value="4FE4S_FER_1"/>
    <property type="match status" value="1"/>
</dbReference>
<keyword evidence="7" id="KW-0472">Membrane</keyword>
<evidence type="ECO:0000256" key="4">
    <source>
        <dbReference type="ARBA" id="ARBA00022982"/>
    </source>
</evidence>
<evidence type="ECO:0000313" key="9">
    <source>
        <dbReference type="EMBL" id="QNR26023.1"/>
    </source>
</evidence>
<evidence type="ECO:0000256" key="6">
    <source>
        <dbReference type="ARBA" id="ARBA00023014"/>
    </source>
</evidence>
<evidence type="ECO:0000256" key="1">
    <source>
        <dbReference type="ARBA" id="ARBA00022448"/>
    </source>
</evidence>
<evidence type="ECO:0000256" key="7">
    <source>
        <dbReference type="SAM" id="Phobius"/>
    </source>
</evidence>
<dbReference type="Pfam" id="PF13746">
    <property type="entry name" value="Fer4_18"/>
    <property type="match status" value="1"/>
</dbReference>
<feature type="transmembrane region" description="Helical" evidence="7">
    <location>
        <begin position="80"/>
        <end position="106"/>
    </location>
</feature>
<dbReference type="Gene3D" id="2.60.40.10">
    <property type="entry name" value="Immunoglobulins"/>
    <property type="match status" value="1"/>
</dbReference>
<keyword evidence="7" id="KW-0812">Transmembrane</keyword>
<dbReference type="GO" id="GO:0046872">
    <property type="term" value="F:metal ion binding"/>
    <property type="evidence" value="ECO:0007669"/>
    <property type="project" value="UniProtKB-KW"/>
</dbReference>
<proteinExistence type="predicted"/>
<keyword evidence="4" id="KW-0249">Electron transport</keyword>
<evidence type="ECO:0000256" key="5">
    <source>
        <dbReference type="ARBA" id="ARBA00023004"/>
    </source>
</evidence>
<dbReference type="NCBIfam" id="TIGR02745">
    <property type="entry name" value="ccoG_rdxA_fixG"/>
    <property type="match status" value="1"/>
</dbReference>
<keyword evidence="3" id="KW-0479">Metal-binding</keyword>
<dbReference type="EMBL" id="CP060139">
    <property type="protein sequence ID" value="QNR26023.1"/>
    <property type="molecule type" value="Genomic_DNA"/>
</dbReference>
<sequence length="470" mass="53614">MDQSFRDSVATISEKGSRNFLFPKKPKGRYTNRRQMMSYVLLAIFFSLPFIKIGGQPFLMLNVLERKFVIFGQIFWPEDFFIFVIAMITGVLFVAVFTVAFGRLFCGWICPQTIFMEHVFRRIEYWIDGDRNQQLRLARMPWNGEKIRKRVIKNGIFYAISFTIANFFLMYIIGKDAWFEIVSDAPSEHLGGLSGMLIFSGVFFFVFAWFREQACIIVCPYGRLQGAMLDRNSVVIAYDYLRGEKRGKFRKSEDRKAEGKGDCIDCNQCVDVCPTGIDIRNGTQLECINCTACIDACDNIMDKTNKPRGLIRYDSENNIASGTGKIFTGRVKAYMGILVVLLSIFTYLLMSRADVESIFLRVPGQPLTKVDEDTYSNAYNFKLLNKTAEDKVYQFKVIEPTEGIRLKRAGESELIEVKASELAQGAVILYLDTDQMTGMTTDIKIGVYDGDELVETLKTSFTGPFIKPKK</sequence>
<dbReference type="InterPro" id="IPR032879">
    <property type="entry name" value="FixG_C"/>
</dbReference>
<feature type="domain" description="4Fe-4S ferredoxin-type" evidence="8">
    <location>
        <begin position="254"/>
        <end position="282"/>
    </location>
</feature>
<dbReference type="Gene3D" id="1.10.1060.10">
    <property type="entry name" value="Alpha-helical ferredoxin"/>
    <property type="match status" value="1"/>
</dbReference>
<feature type="transmembrane region" description="Helical" evidence="7">
    <location>
        <begin position="39"/>
        <end position="60"/>
    </location>
</feature>
<dbReference type="GO" id="GO:0051539">
    <property type="term" value="F:4 iron, 4 sulfur cluster binding"/>
    <property type="evidence" value="ECO:0007669"/>
    <property type="project" value="UniProtKB-KW"/>
</dbReference>
<feature type="transmembrane region" description="Helical" evidence="7">
    <location>
        <begin position="193"/>
        <end position="210"/>
    </location>
</feature>
<dbReference type="InterPro" id="IPR009051">
    <property type="entry name" value="Helical_ferredxn"/>
</dbReference>
<gene>
    <name evidence="9" type="primary">ccoG</name>
    <name evidence="9" type="ORF">H4K34_06865</name>
</gene>
<dbReference type="Pfam" id="PF12801">
    <property type="entry name" value="Fer4_5"/>
    <property type="match status" value="1"/>
</dbReference>
<name>A0A7H0VJX5_9FLAO</name>
<dbReference type="InterPro" id="IPR051684">
    <property type="entry name" value="Electron_Trans/Redox"/>
</dbReference>
<keyword evidence="10" id="KW-1185">Reference proteome</keyword>